<dbReference type="RefSeq" id="WP_098754232.1">
    <property type="nucleotide sequence ID" value="NZ_WHPN01000159.1"/>
</dbReference>
<dbReference type="InterPro" id="IPR001387">
    <property type="entry name" value="Cro/C1-type_HTH"/>
</dbReference>
<accession>A0ABQ7FMD4</accession>
<gene>
    <name evidence="2" type="ORF">GCU69_06900</name>
</gene>
<proteinExistence type="predicted"/>
<protein>
    <submittedName>
        <fullName evidence="2">Helix-turn-helix domain-containing protein</fullName>
    </submittedName>
</protein>
<comment type="caution">
    <text evidence="2">The sequence shown here is derived from an EMBL/GenBank/DDBJ whole genome shotgun (WGS) entry which is preliminary data.</text>
</comment>
<dbReference type="SMART" id="SM00530">
    <property type="entry name" value="HTH_XRE"/>
    <property type="match status" value="1"/>
</dbReference>
<organism evidence="2 3">
    <name type="scientific">Streptomyces lycii</name>
    <dbReference type="NCBI Taxonomy" id="2654337"/>
    <lineage>
        <taxon>Bacteria</taxon>
        <taxon>Bacillati</taxon>
        <taxon>Actinomycetota</taxon>
        <taxon>Actinomycetes</taxon>
        <taxon>Kitasatosporales</taxon>
        <taxon>Streptomycetaceae</taxon>
        <taxon>Streptomyces</taxon>
    </lineage>
</organism>
<dbReference type="CDD" id="cd00093">
    <property type="entry name" value="HTH_XRE"/>
    <property type="match status" value="1"/>
</dbReference>
<dbReference type="EMBL" id="WHPN01000159">
    <property type="protein sequence ID" value="KAF4409855.1"/>
    <property type="molecule type" value="Genomic_DNA"/>
</dbReference>
<dbReference type="SUPFAM" id="SSF47413">
    <property type="entry name" value="lambda repressor-like DNA-binding domains"/>
    <property type="match status" value="1"/>
</dbReference>
<dbReference type="InterPro" id="IPR010982">
    <property type="entry name" value="Lambda_DNA-bd_dom_sf"/>
</dbReference>
<dbReference type="Proteomes" id="UP000621266">
    <property type="component" value="Unassembled WGS sequence"/>
</dbReference>
<name>A0ABQ7FMD4_9ACTN</name>
<dbReference type="Pfam" id="PF13560">
    <property type="entry name" value="HTH_31"/>
    <property type="match status" value="1"/>
</dbReference>
<feature type="domain" description="HTH cro/C1-type" evidence="1">
    <location>
        <begin position="15"/>
        <end position="73"/>
    </location>
</feature>
<dbReference type="Pfam" id="PF19054">
    <property type="entry name" value="DUF5753"/>
    <property type="match status" value="1"/>
</dbReference>
<reference evidence="2 3" key="1">
    <citation type="submission" date="2019-10" db="EMBL/GenBank/DDBJ databases">
        <title>Streptomyces tenebrisbrunneis sp.nov., an endogenous actinomycete isolated from of Lycium ruthenicum.</title>
        <authorList>
            <person name="Ma L."/>
        </authorList>
    </citation>
    <scope>NUCLEOTIDE SEQUENCE [LARGE SCALE GENOMIC DNA]</scope>
    <source>
        <strain evidence="2 3">TRM 66187</strain>
    </source>
</reference>
<evidence type="ECO:0000313" key="3">
    <source>
        <dbReference type="Proteomes" id="UP000621266"/>
    </source>
</evidence>
<evidence type="ECO:0000259" key="1">
    <source>
        <dbReference type="PROSITE" id="PS50943"/>
    </source>
</evidence>
<dbReference type="Gene3D" id="1.10.260.40">
    <property type="entry name" value="lambda repressor-like DNA-binding domains"/>
    <property type="match status" value="1"/>
</dbReference>
<evidence type="ECO:0000313" key="2">
    <source>
        <dbReference type="EMBL" id="KAF4409855.1"/>
    </source>
</evidence>
<keyword evidence="3" id="KW-1185">Reference proteome</keyword>
<dbReference type="InterPro" id="IPR043917">
    <property type="entry name" value="DUF5753"/>
</dbReference>
<dbReference type="PROSITE" id="PS50943">
    <property type="entry name" value="HTH_CROC1"/>
    <property type="match status" value="1"/>
</dbReference>
<sequence length="282" mass="31990">MNASTARLIVLGKRLKDLRLASGVTYQQAAGALGVSELTIRRMEKGEVGLKVLYVRTLLERYGVTARDDVDSFLAMVEAANRPGWWHRYRDVVPDWFKGYVALEEEAHVIRAYEPHYVPGLLQTENYARSVLRAGRPYDDSEEFERRVAVRLERQKLLARPGAPRLWVVLDETVLRRPVSGPEVMREQIDHLIEMGAAPNVAVQIMPFALGLHPGMYGPFHIFRFPHPELEDVVYLENLVGAVYLDEYHDVAPFSEAMDRMGAQALPLDRTEAALAAIRKEI</sequence>